<keyword evidence="3" id="KW-0540">Nuclease</keyword>
<evidence type="ECO:0000313" key="9">
    <source>
        <dbReference type="EMBL" id="GHO88039.1"/>
    </source>
</evidence>
<accession>A0ABQ3VQQ4</accession>
<evidence type="ECO:0000256" key="2">
    <source>
        <dbReference type="ARBA" id="ARBA00022649"/>
    </source>
</evidence>
<sequence>MKIRELKAILRRRGYHVRRGKGSHTVWTHPAHPEKPIILNGSDNDDAHPYQVATVYPRHTRPCRAFS</sequence>
<evidence type="ECO:0000256" key="6">
    <source>
        <dbReference type="ARBA" id="ARBA00022884"/>
    </source>
</evidence>
<dbReference type="EMBL" id="BNJJ01000021">
    <property type="protein sequence ID" value="GHO88039.1"/>
    <property type="molecule type" value="Genomic_DNA"/>
</dbReference>
<comment type="caution">
    <text evidence="9">The sequence shown here is derived from an EMBL/GenBank/DDBJ whole genome shotgun (WGS) entry which is preliminary data.</text>
</comment>
<gene>
    <name evidence="9" type="ORF">KSZ_60450</name>
</gene>
<evidence type="ECO:0000256" key="4">
    <source>
        <dbReference type="ARBA" id="ARBA00022759"/>
    </source>
</evidence>
<dbReference type="Gene3D" id="3.30.920.30">
    <property type="entry name" value="Hypothetical protein"/>
    <property type="match status" value="1"/>
</dbReference>
<dbReference type="RefSeq" id="WP_201365572.1">
    <property type="nucleotide sequence ID" value="NZ_BNJJ01000021.1"/>
</dbReference>
<protein>
    <recommendedName>
        <fullName evidence="11">Addiction module toxin, HicA family protein</fullName>
    </recommendedName>
</protein>
<name>A0ABQ3VQQ4_9CHLR</name>
<keyword evidence="7" id="KW-0346">Stress response</keyword>
<evidence type="ECO:0000256" key="1">
    <source>
        <dbReference type="ARBA" id="ARBA00006620"/>
    </source>
</evidence>
<comment type="similarity">
    <text evidence="1">Belongs to the HicA mRNA interferase family.</text>
</comment>
<evidence type="ECO:0000256" key="8">
    <source>
        <dbReference type="SAM" id="MobiDB-lite"/>
    </source>
</evidence>
<proteinExistence type="inferred from homology"/>
<evidence type="ECO:0000313" key="10">
    <source>
        <dbReference type="Proteomes" id="UP000635565"/>
    </source>
</evidence>
<keyword evidence="2" id="KW-1277">Toxin-antitoxin system</keyword>
<evidence type="ECO:0000256" key="3">
    <source>
        <dbReference type="ARBA" id="ARBA00022722"/>
    </source>
</evidence>
<feature type="region of interest" description="Disordered" evidence="8">
    <location>
        <begin position="19"/>
        <end position="45"/>
    </location>
</feature>
<dbReference type="SUPFAM" id="SSF54786">
    <property type="entry name" value="YcfA/nrd intein domain"/>
    <property type="match status" value="1"/>
</dbReference>
<organism evidence="9 10">
    <name type="scientific">Dictyobacter formicarum</name>
    <dbReference type="NCBI Taxonomy" id="2778368"/>
    <lineage>
        <taxon>Bacteria</taxon>
        <taxon>Bacillati</taxon>
        <taxon>Chloroflexota</taxon>
        <taxon>Ktedonobacteria</taxon>
        <taxon>Ktedonobacterales</taxon>
        <taxon>Dictyobacteraceae</taxon>
        <taxon>Dictyobacter</taxon>
    </lineage>
</organism>
<keyword evidence="4" id="KW-0255">Endonuclease</keyword>
<dbReference type="InterPro" id="IPR038570">
    <property type="entry name" value="HicA_sf"/>
</dbReference>
<keyword evidence="10" id="KW-1185">Reference proteome</keyword>
<keyword evidence="5" id="KW-0378">Hydrolase</keyword>
<evidence type="ECO:0000256" key="7">
    <source>
        <dbReference type="ARBA" id="ARBA00023016"/>
    </source>
</evidence>
<keyword evidence="6" id="KW-0694">RNA-binding</keyword>
<dbReference type="InterPro" id="IPR012933">
    <property type="entry name" value="HicA_mRNA_interferase"/>
</dbReference>
<evidence type="ECO:0000256" key="5">
    <source>
        <dbReference type="ARBA" id="ARBA00022801"/>
    </source>
</evidence>
<evidence type="ECO:0008006" key="11">
    <source>
        <dbReference type="Google" id="ProtNLM"/>
    </source>
</evidence>
<dbReference type="Pfam" id="PF07927">
    <property type="entry name" value="HicA_toxin"/>
    <property type="match status" value="1"/>
</dbReference>
<reference evidence="9 10" key="1">
    <citation type="journal article" date="2021" name="Int. J. Syst. Evol. Microbiol.">
        <title>Reticulibacter mediterranei gen. nov., sp. nov., within the new family Reticulibacteraceae fam. nov., and Ktedonospora formicarum gen. nov., sp. nov., Ktedonobacter robiniae sp. nov., Dictyobacter formicarum sp. nov. and Dictyobacter arantiisoli sp. nov., belonging to the class Ktedonobacteria.</title>
        <authorList>
            <person name="Yabe S."/>
            <person name="Zheng Y."/>
            <person name="Wang C.M."/>
            <person name="Sakai Y."/>
            <person name="Abe K."/>
            <person name="Yokota A."/>
            <person name="Donadio S."/>
            <person name="Cavaletti L."/>
            <person name="Monciardini P."/>
        </authorList>
    </citation>
    <scope>NUCLEOTIDE SEQUENCE [LARGE SCALE GENOMIC DNA]</scope>
    <source>
        <strain evidence="9 10">SOSP1-9</strain>
    </source>
</reference>
<dbReference type="Proteomes" id="UP000635565">
    <property type="component" value="Unassembled WGS sequence"/>
</dbReference>